<dbReference type="EMBL" id="CABFKI010000001">
    <property type="protein sequence ID" value="VTU05919.1"/>
    <property type="molecule type" value="Genomic_DNA"/>
</dbReference>
<dbReference type="InterPro" id="IPR011814">
    <property type="entry name" value="BioC"/>
</dbReference>
<dbReference type="GeneID" id="86154659"/>
<keyword evidence="2 5" id="KW-0808">Transferase</keyword>
<name>A0ABY6TH53_9PAST</name>
<evidence type="ECO:0000313" key="7">
    <source>
        <dbReference type="Proteomes" id="UP000308167"/>
    </source>
</evidence>
<comment type="catalytic activity">
    <reaction evidence="5">
        <text>malonyl-[ACP] + S-adenosyl-L-methionine = malonyl-[ACP] methyl ester + S-adenosyl-L-homocysteine</text>
        <dbReference type="Rhea" id="RHEA:17105"/>
        <dbReference type="Rhea" id="RHEA-COMP:9623"/>
        <dbReference type="Rhea" id="RHEA-COMP:9954"/>
        <dbReference type="ChEBI" id="CHEBI:57856"/>
        <dbReference type="ChEBI" id="CHEBI:59789"/>
        <dbReference type="ChEBI" id="CHEBI:78449"/>
        <dbReference type="ChEBI" id="CHEBI:78845"/>
        <dbReference type="EC" id="2.1.1.197"/>
    </reaction>
</comment>
<reference evidence="6 7" key="1">
    <citation type="submission" date="2019-05" db="EMBL/GenBank/DDBJ databases">
        <authorList>
            <consortium name="Pathogen Informatics"/>
        </authorList>
    </citation>
    <scope>NUCLEOTIDE SEQUENCE [LARGE SCALE GENOMIC DNA]</scope>
    <source>
        <strain evidence="6 7">NM319</strain>
    </source>
</reference>
<comment type="similarity">
    <text evidence="5">Belongs to the methyltransferase superfamily.</text>
</comment>
<keyword evidence="1 5" id="KW-0489">Methyltransferase</keyword>
<evidence type="ECO:0000256" key="3">
    <source>
        <dbReference type="ARBA" id="ARBA00022691"/>
    </source>
</evidence>
<evidence type="ECO:0000256" key="4">
    <source>
        <dbReference type="ARBA" id="ARBA00022756"/>
    </source>
</evidence>
<keyword evidence="3 5" id="KW-0949">S-adenosyl-L-methionine</keyword>
<comment type="function">
    <text evidence="5">Converts the free carboxyl group of a malonyl-thioester to its methyl ester by transfer of a methyl group from S-adenosyl-L-methionine (SAM). It allows to synthesize pimeloyl-ACP via the fatty acid synthetic pathway.</text>
</comment>
<dbReference type="Proteomes" id="UP000308167">
    <property type="component" value="Unassembled WGS sequence"/>
</dbReference>
<dbReference type="RefSeq" id="WP_135709117.1">
    <property type="nucleotide sequence ID" value="NZ_CABFKI010000001.1"/>
</dbReference>
<evidence type="ECO:0000256" key="2">
    <source>
        <dbReference type="ARBA" id="ARBA00022679"/>
    </source>
</evidence>
<dbReference type="CDD" id="cd02440">
    <property type="entry name" value="AdoMet_MTases"/>
    <property type="match status" value="1"/>
</dbReference>
<proteinExistence type="inferred from homology"/>
<evidence type="ECO:0000313" key="6">
    <source>
        <dbReference type="EMBL" id="VTU05919.1"/>
    </source>
</evidence>
<protein>
    <recommendedName>
        <fullName evidence="5">Malonyl-[acyl-carrier protein] O-methyltransferase</fullName>
        <shortName evidence="5">Malonyl-ACP O-methyltransferase</shortName>
        <ecNumber evidence="5">2.1.1.197</ecNumber>
    </recommendedName>
    <alternativeName>
        <fullName evidence="5">Biotin synthesis protein BioC</fullName>
    </alternativeName>
</protein>
<dbReference type="NCBIfam" id="TIGR02072">
    <property type="entry name" value="BioC"/>
    <property type="match status" value="1"/>
</dbReference>
<organism evidence="6 7">
    <name type="scientific">Actinobacillus porcinus</name>
    <dbReference type="NCBI Taxonomy" id="51048"/>
    <lineage>
        <taxon>Bacteria</taxon>
        <taxon>Pseudomonadati</taxon>
        <taxon>Pseudomonadota</taxon>
        <taxon>Gammaproteobacteria</taxon>
        <taxon>Pasteurellales</taxon>
        <taxon>Pasteurellaceae</taxon>
        <taxon>Actinobacillus</taxon>
    </lineage>
</organism>
<dbReference type="InterPro" id="IPR029063">
    <property type="entry name" value="SAM-dependent_MTases_sf"/>
</dbReference>
<keyword evidence="4 5" id="KW-0093">Biotin biosynthesis</keyword>
<evidence type="ECO:0000256" key="5">
    <source>
        <dbReference type="HAMAP-Rule" id="MF_00835"/>
    </source>
</evidence>
<evidence type="ECO:0000256" key="1">
    <source>
        <dbReference type="ARBA" id="ARBA00022603"/>
    </source>
</evidence>
<dbReference type="PANTHER" id="PTHR43861">
    <property type="entry name" value="TRANS-ACONITATE 2-METHYLTRANSFERASE-RELATED"/>
    <property type="match status" value="1"/>
</dbReference>
<dbReference type="Gene3D" id="3.40.50.150">
    <property type="entry name" value="Vaccinia Virus protein VP39"/>
    <property type="match status" value="1"/>
</dbReference>
<dbReference type="Pfam" id="PF13489">
    <property type="entry name" value="Methyltransf_23"/>
    <property type="match status" value="1"/>
</dbReference>
<comment type="pathway">
    <text evidence="5">Cofactor biosynthesis; biotin biosynthesis.</text>
</comment>
<dbReference type="SUPFAM" id="SSF53335">
    <property type="entry name" value="S-adenosyl-L-methionine-dependent methyltransferases"/>
    <property type="match status" value="1"/>
</dbReference>
<dbReference type="HAMAP" id="MF_00835">
    <property type="entry name" value="BioC"/>
    <property type="match status" value="1"/>
</dbReference>
<sequence length="249" mass="28985">MMSKTQIQKCFTQAHAVYDQQALAQQEIIRRLTALLATQGRHFDYCLEIGCGSGQLTRALAQHFSIQRWDLNDLCEPHQALSQILQHKPFRFMQGDAEQLCLPQQYDLIATASTMQWFEHKPQFLARCAAHLLPNGLLLFSTFAPENLFEIKQLTQIGLDYPELWQWRQWLEDDFEILHLSSDKIILEFDSPKAVLLHLKQTGVTATHQSMWTKKKLQDFYQNYEKNYRTSSGKVRLTYAPILGLAKRK</sequence>
<comment type="caution">
    <text evidence="6">The sequence shown here is derived from an EMBL/GenBank/DDBJ whole genome shotgun (WGS) entry which is preliminary data.</text>
</comment>
<accession>A0ABY6TH53</accession>
<dbReference type="EC" id="2.1.1.197" evidence="5"/>
<keyword evidence="7" id="KW-1185">Reference proteome</keyword>
<gene>
    <name evidence="6" type="primary">bioC_1</name>
    <name evidence="5" type="synonym">bioC</name>
    <name evidence="6" type="ORF">SAMEA1410922_00252</name>
</gene>